<accession>A0ACC1Y6C4</accession>
<sequence length="329" mass="37060">MKDPLKSAELTNLRNLEELDMGYNGINSIGLSEDIANNMLSGQIPHWIGNFLYLEVLLMSKNHLEGDIPIQLTSLERLEVLDISENRLFGYISSSFSLSSIKHIHMQNNVLTGSIPNVMFRSSRLMTLDLRNNMFSGGIPHQIKEHLDLRVLLLGGNHLQESIPNQLCQLNKLGILDISHNRLNGSIPSCFTNVSFWKVGSDDLYGEQIEYSDEISVGFLGTYYKSRLDLSVDGEMYVAIDQRVRVEFVTKNRHELYNGSNLNYMAGLDLSSNELIGEILYEIGELQAIRGLNLSHNFLSSSIPESFCNMKLIESLDLSYNKLSGEIPP</sequence>
<protein>
    <submittedName>
        <fullName evidence="1">Leucine-rich receptor-like kinase family protein</fullName>
    </submittedName>
</protein>
<proteinExistence type="predicted"/>
<reference evidence="1 2" key="1">
    <citation type="journal article" date="2023" name="Science">
        <title>Complex scaffold remodeling in plant triterpene biosynthesis.</title>
        <authorList>
            <person name="De La Pena R."/>
            <person name="Hodgson H."/>
            <person name="Liu J.C."/>
            <person name="Stephenson M.J."/>
            <person name="Martin A.C."/>
            <person name="Owen C."/>
            <person name="Harkess A."/>
            <person name="Leebens-Mack J."/>
            <person name="Jimenez L.E."/>
            <person name="Osbourn A."/>
            <person name="Sattely E.S."/>
        </authorList>
    </citation>
    <scope>NUCLEOTIDE SEQUENCE [LARGE SCALE GENOMIC DNA]</scope>
    <source>
        <strain evidence="2">cv. JPN11</strain>
        <tissue evidence="1">Leaf</tissue>
    </source>
</reference>
<name>A0ACC1Y6C4_MELAZ</name>
<evidence type="ECO:0000313" key="2">
    <source>
        <dbReference type="Proteomes" id="UP001164539"/>
    </source>
</evidence>
<evidence type="ECO:0000313" key="1">
    <source>
        <dbReference type="EMBL" id="KAJ4718484.1"/>
    </source>
</evidence>
<dbReference type="EMBL" id="CM051398">
    <property type="protein sequence ID" value="KAJ4718484.1"/>
    <property type="molecule type" value="Genomic_DNA"/>
</dbReference>
<organism evidence="1 2">
    <name type="scientific">Melia azedarach</name>
    <name type="common">Chinaberry tree</name>
    <dbReference type="NCBI Taxonomy" id="155640"/>
    <lineage>
        <taxon>Eukaryota</taxon>
        <taxon>Viridiplantae</taxon>
        <taxon>Streptophyta</taxon>
        <taxon>Embryophyta</taxon>
        <taxon>Tracheophyta</taxon>
        <taxon>Spermatophyta</taxon>
        <taxon>Magnoliopsida</taxon>
        <taxon>eudicotyledons</taxon>
        <taxon>Gunneridae</taxon>
        <taxon>Pentapetalae</taxon>
        <taxon>rosids</taxon>
        <taxon>malvids</taxon>
        <taxon>Sapindales</taxon>
        <taxon>Meliaceae</taxon>
        <taxon>Melia</taxon>
    </lineage>
</organism>
<comment type="caution">
    <text evidence="1">The sequence shown here is derived from an EMBL/GenBank/DDBJ whole genome shotgun (WGS) entry which is preliminary data.</text>
</comment>
<dbReference type="Proteomes" id="UP001164539">
    <property type="component" value="Chromosome 5"/>
</dbReference>
<gene>
    <name evidence="1" type="ORF">OWV82_010161</name>
</gene>
<keyword evidence="2" id="KW-1185">Reference proteome</keyword>